<protein>
    <submittedName>
        <fullName evidence="1">Uncharacterized protein</fullName>
    </submittedName>
</protein>
<evidence type="ECO:0000313" key="2">
    <source>
        <dbReference type="Proteomes" id="UP000242972"/>
    </source>
</evidence>
<dbReference type="Proteomes" id="UP000242972">
    <property type="component" value="Unassembled WGS sequence"/>
</dbReference>
<comment type="caution">
    <text evidence="1">The sequence shown here is derived from an EMBL/GenBank/DDBJ whole genome shotgun (WGS) entry which is preliminary data.</text>
</comment>
<dbReference type="AlphaFoldDB" id="A0A2T2WW88"/>
<sequence>MCPFAADLLIDQNYVLHMTEQSIVLAKWLGTRSGDAVWDEVQSRCDIGNTELEDFLRANALVAERLVTFLAELDRAFDRAPAHTRYRLDWEPTEYSLFVDVQGTMNPQTDVDRLWNLHDEDVEHAWTFVPVLRYRESHDV</sequence>
<dbReference type="EMBL" id="PXYW01000123">
    <property type="protein sequence ID" value="PSR26504.1"/>
    <property type="molecule type" value="Genomic_DNA"/>
</dbReference>
<organism evidence="1 2">
    <name type="scientific">Sulfobacillus benefaciens</name>
    <dbReference type="NCBI Taxonomy" id="453960"/>
    <lineage>
        <taxon>Bacteria</taxon>
        <taxon>Bacillati</taxon>
        <taxon>Bacillota</taxon>
        <taxon>Clostridia</taxon>
        <taxon>Eubacteriales</taxon>
        <taxon>Clostridiales Family XVII. Incertae Sedis</taxon>
        <taxon>Sulfobacillus</taxon>
    </lineage>
</organism>
<accession>A0A2T2WW88</accession>
<evidence type="ECO:0000313" key="1">
    <source>
        <dbReference type="EMBL" id="PSR26504.1"/>
    </source>
</evidence>
<proteinExistence type="predicted"/>
<reference evidence="1 2" key="1">
    <citation type="journal article" date="2014" name="BMC Genomics">
        <title>Comparison of environmental and isolate Sulfobacillus genomes reveals diverse carbon, sulfur, nitrogen, and hydrogen metabolisms.</title>
        <authorList>
            <person name="Justice N.B."/>
            <person name="Norman A."/>
            <person name="Brown C.T."/>
            <person name="Singh A."/>
            <person name="Thomas B.C."/>
            <person name="Banfield J.F."/>
        </authorList>
    </citation>
    <scope>NUCLEOTIDE SEQUENCE [LARGE SCALE GENOMIC DNA]</scope>
    <source>
        <strain evidence="1">AMDSBA4</strain>
    </source>
</reference>
<name>A0A2T2WW88_9FIRM</name>
<gene>
    <name evidence="1" type="ORF">C7B46_19930</name>
</gene>